<keyword evidence="2" id="KW-0143">Chaperone</keyword>
<feature type="region of interest" description="Disordered" evidence="4">
    <location>
        <begin position="561"/>
        <end position="589"/>
    </location>
</feature>
<dbReference type="RefSeq" id="XP_021093094.1">
    <property type="nucleotide sequence ID" value="XM_021237435.1"/>
</dbReference>
<protein>
    <submittedName>
        <fullName evidence="7">HIRA-interacting protein 3 isoform X1</fullName>
    </submittedName>
</protein>
<dbReference type="Proteomes" id="UP000694906">
    <property type="component" value="Unplaced"/>
</dbReference>
<feature type="compositionally biased region" description="Basic and acidic residues" evidence="4">
    <location>
        <begin position="271"/>
        <end position="283"/>
    </location>
</feature>
<gene>
    <name evidence="7" type="primary">Hirip3</name>
</gene>
<reference evidence="7" key="1">
    <citation type="submission" date="2025-08" db="UniProtKB">
        <authorList>
            <consortium name="RefSeq"/>
        </authorList>
    </citation>
    <scope>IDENTIFICATION</scope>
</reference>
<dbReference type="AlphaFoldDB" id="A0AAX6R9M6"/>
<evidence type="ECO:0000313" key="6">
    <source>
        <dbReference type="Proteomes" id="UP000694906"/>
    </source>
</evidence>
<evidence type="ECO:0000256" key="4">
    <source>
        <dbReference type="SAM" id="MobiDB-lite"/>
    </source>
</evidence>
<evidence type="ECO:0000313" key="7">
    <source>
        <dbReference type="RefSeq" id="XP_021093094.1"/>
    </source>
</evidence>
<dbReference type="SMART" id="SM01082">
    <property type="entry name" value="CHZ"/>
    <property type="match status" value="1"/>
</dbReference>
<dbReference type="PANTHER" id="PTHR15410:SF2">
    <property type="entry name" value="HIRA-INTERACTING PROTEIN 3"/>
    <property type="match status" value="1"/>
</dbReference>
<proteinExistence type="predicted"/>
<evidence type="ECO:0000259" key="5">
    <source>
        <dbReference type="SMART" id="SM01082"/>
    </source>
</evidence>
<feature type="compositionally biased region" description="Basic and acidic residues" evidence="4">
    <location>
        <begin position="303"/>
        <end position="318"/>
    </location>
</feature>
<evidence type="ECO:0000256" key="1">
    <source>
        <dbReference type="ARBA" id="ARBA00004123"/>
    </source>
</evidence>
<dbReference type="GO" id="GO:0005634">
    <property type="term" value="C:nucleus"/>
    <property type="evidence" value="ECO:0007669"/>
    <property type="project" value="UniProtKB-SubCell"/>
</dbReference>
<dbReference type="GeneID" id="101705207"/>
<sequence>MARENELREFTHSFFGGRPDLSTLTHSIVRQKFLAHTGRNHLEPEEKQALKRLVEEELLKMQVWVDEAGTRQEKSDLTKKVKRPSTFCSDQERKRFCFNSESASKSAVSSPDCFGSPAKNRTAEAEISPAEEEHPRQASEKAVENSDGERQRDQPVKQLAKMRSEESSEEEESLGEEQEEGSVRIRKILKEKDSEEGEEEKEYKSGTTKKPMTKNEQAPGKASASKHQTREEIEDSEEEPVQRRAKQSGGSREAKSHEESEKESEEEECLATEKENMEEKDKDGEEEGEDWKPRARSKGAKKSASEGKRCKQESRVGRLSDSGDSGEKEEEAADSGDSSGRGREPPVYRKSKDRTLGQGRKRQNRSSEDEDSCKVQAPAQGTAETARPGSATGEESDSEREVSDSEAVGSPKGERKTHSSKKSSKKGRTRSSSSSSDGSLEPKDRKASSGCHGEDHPAVTRLKRYIRACGAHRNYKKLLGSCRSHKECLSVLRAELEALGMKGNPSLEKCRALKEQREEAAEVASLDVANIISSSGRPRRRTAWNPSGEAAPFGELYRRTLDSEEEQPRQAPPDWSHMRGIISSDGESN</sequence>
<feature type="compositionally biased region" description="Acidic residues" evidence="4">
    <location>
        <begin position="167"/>
        <end position="180"/>
    </location>
</feature>
<comment type="subcellular location">
    <subcellularLocation>
        <location evidence="1">Nucleus</location>
    </subcellularLocation>
</comment>
<organism evidence="6 7">
    <name type="scientific">Heterocephalus glaber</name>
    <name type="common">Naked mole rat</name>
    <dbReference type="NCBI Taxonomy" id="10181"/>
    <lineage>
        <taxon>Eukaryota</taxon>
        <taxon>Metazoa</taxon>
        <taxon>Chordata</taxon>
        <taxon>Craniata</taxon>
        <taxon>Vertebrata</taxon>
        <taxon>Euteleostomi</taxon>
        <taxon>Mammalia</taxon>
        <taxon>Eutheria</taxon>
        <taxon>Euarchontoglires</taxon>
        <taxon>Glires</taxon>
        <taxon>Rodentia</taxon>
        <taxon>Hystricomorpha</taxon>
        <taxon>Bathyergidae</taxon>
        <taxon>Heterocephalus</taxon>
    </lineage>
</organism>
<dbReference type="Pfam" id="PF09649">
    <property type="entry name" value="CHZ"/>
    <property type="match status" value="1"/>
</dbReference>
<feature type="compositionally biased region" description="Low complexity" evidence="4">
    <location>
        <begin position="100"/>
        <end position="110"/>
    </location>
</feature>
<evidence type="ECO:0000256" key="3">
    <source>
        <dbReference type="ARBA" id="ARBA00023242"/>
    </source>
</evidence>
<feature type="region of interest" description="Disordered" evidence="4">
    <location>
        <begin position="100"/>
        <end position="457"/>
    </location>
</feature>
<feature type="compositionally biased region" description="Basic and acidic residues" evidence="4">
    <location>
        <begin position="131"/>
        <end position="155"/>
    </location>
</feature>
<feature type="domain" description="Histone chaperone" evidence="5">
    <location>
        <begin position="517"/>
        <end position="553"/>
    </location>
</feature>
<feature type="compositionally biased region" description="Basic and acidic residues" evidence="4">
    <location>
        <begin position="440"/>
        <end position="457"/>
    </location>
</feature>
<dbReference type="CTD" id="8479"/>
<dbReference type="PANTHER" id="PTHR15410">
    <property type="entry name" value="HIRA-INTERACTING PROTEIN 3"/>
    <property type="match status" value="1"/>
</dbReference>
<evidence type="ECO:0000256" key="2">
    <source>
        <dbReference type="ARBA" id="ARBA00023186"/>
    </source>
</evidence>
<keyword evidence="3" id="KW-0539">Nucleus</keyword>
<feature type="compositionally biased region" description="Basic residues" evidence="4">
    <location>
        <begin position="418"/>
        <end position="429"/>
    </location>
</feature>
<accession>A0AAX6R9M6</accession>
<dbReference type="InterPro" id="IPR037647">
    <property type="entry name" value="HIRIP3"/>
</dbReference>
<name>A0AAX6R9M6_HETGA</name>
<feature type="compositionally biased region" description="Low complexity" evidence="4">
    <location>
        <begin position="430"/>
        <end position="439"/>
    </location>
</feature>
<keyword evidence="6" id="KW-1185">Reference proteome</keyword>
<dbReference type="InterPro" id="IPR019098">
    <property type="entry name" value="Histone_chaperone_domain_CHZ"/>
</dbReference>
<feature type="compositionally biased region" description="Acidic residues" evidence="4">
    <location>
        <begin position="261"/>
        <end position="270"/>
    </location>
</feature>